<gene>
    <name evidence="1" type="ORF">ACFFR3_16375</name>
</gene>
<name>A0ABV5NLC2_9ACTN</name>
<sequence length="127" mass="14180">MRWNVWVDEWQMECCGDPFHVGSAVTWTLAPADREWLTRALGEETAATIEWGEEHHDEPTAAHITVEAQVKQISAVHARHVQAEGETYLHPADAVLTPLTSADGSRPPTSDDDRDFIGYVVTLETDQ</sequence>
<keyword evidence="2" id="KW-1185">Reference proteome</keyword>
<dbReference type="RefSeq" id="WP_345400470.1">
    <property type="nucleotide sequence ID" value="NZ_BAAAXS010000001.1"/>
</dbReference>
<dbReference type="InterPro" id="IPR046485">
    <property type="entry name" value="DUF6578"/>
</dbReference>
<accession>A0ABV5NLC2</accession>
<evidence type="ECO:0000313" key="1">
    <source>
        <dbReference type="EMBL" id="MFB9471100.1"/>
    </source>
</evidence>
<reference evidence="1 2" key="1">
    <citation type="submission" date="2024-09" db="EMBL/GenBank/DDBJ databases">
        <authorList>
            <person name="Sun Q."/>
            <person name="Mori K."/>
        </authorList>
    </citation>
    <scope>NUCLEOTIDE SEQUENCE [LARGE SCALE GENOMIC DNA]</scope>
    <source>
        <strain evidence="1 2">JCM 3324</strain>
    </source>
</reference>
<evidence type="ECO:0000313" key="2">
    <source>
        <dbReference type="Proteomes" id="UP001589568"/>
    </source>
</evidence>
<proteinExistence type="predicted"/>
<dbReference type="Proteomes" id="UP001589568">
    <property type="component" value="Unassembled WGS sequence"/>
</dbReference>
<protein>
    <submittedName>
        <fullName evidence="1">DUF6578 domain-containing protein</fullName>
    </submittedName>
</protein>
<dbReference type="EMBL" id="JBHMCF010000011">
    <property type="protein sequence ID" value="MFB9471100.1"/>
    <property type="molecule type" value="Genomic_DNA"/>
</dbReference>
<organism evidence="1 2">
    <name type="scientific">Nonomuraea salmonea</name>
    <dbReference type="NCBI Taxonomy" id="46181"/>
    <lineage>
        <taxon>Bacteria</taxon>
        <taxon>Bacillati</taxon>
        <taxon>Actinomycetota</taxon>
        <taxon>Actinomycetes</taxon>
        <taxon>Streptosporangiales</taxon>
        <taxon>Streptosporangiaceae</taxon>
        <taxon>Nonomuraea</taxon>
    </lineage>
</organism>
<dbReference type="Pfam" id="PF20218">
    <property type="entry name" value="DUF6578"/>
    <property type="match status" value="1"/>
</dbReference>
<comment type="caution">
    <text evidence="1">The sequence shown here is derived from an EMBL/GenBank/DDBJ whole genome shotgun (WGS) entry which is preliminary data.</text>
</comment>